<dbReference type="PANTHER" id="PTHR34883:SF15">
    <property type="entry name" value="EXTRACELLULAR SERINE-RICH PROTEIN"/>
    <property type="match status" value="1"/>
</dbReference>
<feature type="chain" id="PRO_5019287106" evidence="3">
    <location>
        <begin position="23"/>
        <end position="453"/>
    </location>
</feature>
<dbReference type="EMBL" id="NHYD01001272">
    <property type="protein sequence ID" value="PPQ91618.1"/>
    <property type="molecule type" value="Genomic_DNA"/>
</dbReference>
<accession>A0A409XLI8</accession>
<feature type="compositionally biased region" description="Polar residues" evidence="1">
    <location>
        <begin position="417"/>
        <end position="431"/>
    </location>
</feature>
<feature type="region of interest" description="Disordered" evidence="1">
    <location>
        <begin position="199"/>
        <end position="239"/>
    </location>
</feature>
<dbReference type="OrthoDB" id="1921208at2759"/>
<keyword evidence="2" id="KW-0812">Transmembrane</keyword>
<dbReference type="InterPro" id="IPR008972">
    <property type="entry name" value="Cupredoxin"/>
</dbReference>
<dbReference type="AlphaFoldDB" id="A0A409XLI8"/>
<keyword evidence="2" id="KW-1133">Transmembrane helix</keyword>
<feature type="compositionally biased region" description="Low complexity" evidence="1">
    <location>
        <begin position="201"/>
        <end position="239"/>
    </location>
</feature>
<dbReference type="Proteomes" id="UP000283269">
    <property type="component" value="Unassembled WGS sequence"/>
</dbReference>
<name>A0A409XLI8_PSICY</name>
<dbReference type="InParanoid" id="A0A409XLI8"/>
<proteinExistence type="predicted"/>
<dbReference type="InterPro" id="IPR052953">
    <property type="entry name" value="Ser-rich/MCO-related"/>
</dbReference>
<dbReference type="SUPFAM" id="SSF49503">
    <property type="entry name" value="Cupredoxins"/>
    <property type="match status" value="1"/>
</dbReference>
<evidence type="ECO:0000313" key="5">
    <source>
        <dbReference type="Proteomes" id="UP000283269"/>
    </source>
</evidence>
<feature type="transmembrane region" description="Helical" evidence="2">
    <location>
        <begin position="243"/>
        <end position="268"/>
    </location>
</feature>
<keyword evidence="2" id="KW-0472">Membrane</keyword>
<gene>
    <name evidence="4" type="ORF">CVT25_012799</name>
</gene>
<feature type="region of interest" description="Disordered" evidence="1">
    <location>
        <begin position="397"/>
        <end position="453"/>
    </location>
</feature>
<keyword evidence="3" id="KW-0732">Signal</keyword>
<feature type="signal peptide" evidence="3">
    <location>
        <begin position="1"/>
        <end position="22"/>
    </location>
</feature>
<feature type="compositionally biased region" description="Polar residues" evidence="1">
    <location>
        <begin position="311"/>
        <end position="330"/>
    </location>
</feature>
<comment type="caution">
    <text evidence="4">The sequence shown here is derived from an EMBL/GenBank/DDBJ whole genome shotgun (WGS) entry which is preliminary data.</text>
</comment>
<evidence type="ECO:0000256" key="2">
    <source>
        <dbReference type="SAM" id="Phobius"/>
    </source>
</evidence>
<dbReference type="STRING" id="93625.A0A409XLI8"/>
<evidence type="ECO:0000256" key="1">
    <source>
        <dbReference type="SAM" id="MobiDB-lite"/>
    </source>
</evidence>
<feature type="region of interest" description="Disordered" evidence="1">
    <location>
        <begin position="311"/>
        <end position="343"/>
    </location>
</feature>
<protein>
    <submittedName>
        <fullName evidence="4">Uncharacterized protein</fullName>
    </submittedName>
</protein>
<evidence type="ECO:0000256" key="3">
    <source>
        <dbReference type="SAM" id="SignalP"/>
    </source>
</evidence>
<reference evidence="4 5" key="1">
    <citation type="journal article" date="2018" name="Evol. Lett.">
        <title>Horizontal gene cluster transfer increased hallucinogenic mushroom diversity.</title>
        <authorList>
            <person name="Reynolds H.T."/>
            <person name="Vijayakumar V."/>
            <person name="Gluck-Thaler E."/>
            <person name="Korotkin H.B."/>
            <person name="Matheny P.B."/>
            <person name="Slot J.C."/>
        </authorList>
    </citation>
    <scope>NUCLEOTIDE SEQUENCE [LARGE SCALE GENOMIC DNA]</scope>
    <source>
        <strain evidence="4 5">2631</strain>
    </source>
</reference>
<organism evidence="4 5">
    <name type="scientific">Psilocybe cyanescens</name>
    <dbReference type="NCBI Taxonomy" id="93625"/>
    <lineage>
        <taxon>Eukaryota</taxon>
        <taxon>Fungi</taxon>
        <taxon>Dikarya</taxon>
        <taxon>Basidiomycota</taxon>
        <taxon>Agaricomycotina</taxon>
        <taxon>Agaricomycetes</taxon>
        <taxon>Agaricomycetidae</taxon>
        <taxon>Agaricales</taxon>
        <taxon>Agaricineae</taxon>
        <taxon>Strophariaceae</taxon>
        <taxon>Psilocybe</taxon>
    </lineage>
</organism>
<dbReference type="PANTHER" id="PTHR34883">
    <property type="entry name" value="SERINE-RICH PROTEIN, PUTATIVE-RELATED-RELATED"/>
    <property type="match status" value="1"/>
</dbReference>
<keyword evidence="5" id="KW-1185">Reference proteome</keyword>
<evidence type="ECO:0000313" key="4">
    <source>
        <dbReference type="EMBL" id="PPQ91618.1"/>
    </source>
</evidence>
<sequence>MALIRYSLIFAAALQGLHLAKGQTSHTVMVGLQGSFFDPPTISAGLNDTITFVFAGFVHTVTQSSLANPCTPLPGGFSSGPAGTLNNDTQHPMTWDLQITNVSQRASLQNSPANSYYSDLAIWFFCEVTEPTSHCATSGMVGPMNHPYTSVINPPSIDAYTRFRASAQQVTGTPEPSFVPVLTGVGAFATGTPAIPTTSVSIPPLSDTTSSSSIPLPTSTSSDSSATPSSAAAGASHPSTSHLGAIVGGAVGGAAVLALGIVGILWFCRVQKSRSIPPSPASDDANFFRYNPVPVRRPSEAFIEAKQLESVKSATQVTPPRTLSPDTPMSPNRRGQVPQFPPGVPRVAEPTLDRQASFGSNAMSLSAGASEHPPNINIHALATEVAGILRAPSNASMAQHNLSPHPEGGRSMRKLASDNSRNGADSINRTESPLGPPAYRTAVAPHPDSRPST</sequence>